<feature type="region of interest" description="Disordered" evidence="1">
    <location>
        <begin position="1"/>
        <end position="36"/>
    </location>
</feature>
<reference evidence="2" key="1">
    <citation type="journal article" date="2021" name="Proc. Natl. Acad. Sci. U.S.A.">
        <title>Three genomes in the algal genus Volvox reveal the fate of a haploid sex-determining region after a transition to homothallism.</title>
        <authorList>
            <person name="Yamamoto K."/>
            <person name="Hamaji T."/>
            <person name="Kawai-Toyooka H."/>
            <person name="Matsuzaki R."/>
            <person name="Takahashi F."/>
            <person name="Nishimura Y."/>
            <person name="Kawachi M."/>
            <person name="Noguchi H."/>
            <person name="Minakuchi Y."/>
            <person name="Umen J.G."/>
            <person name="Toyoda A."/>
            <person name="Nozaki H."/>
        </authorList>
    </citation>
    <scope>NUCLEOTIDE SEQUENCE</scope>
    <source>
        <strain evidence="2">NIES-3786</strain>
    </source>
</reference>
<evidence type="ECO:0000256" key="1">
    <source>
        <dbReference type="SAM" id="MobiDB-lite"/>
    </source>
</evidence>
<accession>A0A8J4CJV4</accession>
<proteinExistence type="predicted"/>
<dbReference type="EMBL" id="BNCP01000017">
    <property type="protein sequence ID" value="GIL80020.1"/>
    <property type="molecule type" value="Genomic_DNA"/>
</dbReference>
<sequence length="429" mass="46321">MEANKERVPSANSSPSNHHQIEEEMQQSDAGPASLPPSAIRKSCCVSQLPPELWSRIFVHLAASLEPPGLLRGPGVVAVDILRAGLTCQALLHASAAGIKALATAVPIYLHIPPLLLLPSSFPNHHQDYHHLPASAPTAVLATPATKAAFEGSPETKPAGEPDWDLIDGVISRPKSCTEAQLRNALRQLRQPSEGSRAEMMSRLRNLLGFAPAAVEPRPRSSPPPARLCVSLQQEREGRCGSAEAEPLSVRLAAALRDMVEAGNGLVGAALAEPSLAAMRRELCALYGNTEGLMEAHRTCLRQLPELRRRRAEERRRSLEVWRRREEEERAKEGVGICVDPKELEHRAIAVHSQLDERAEAFRTCGVAVCVCGRMAARACSLRLCSECCRTYGNNNVPCARHTPCGTGAARAGSSPLIPIGTPKPRNPV</sequence>
<dbReference type="OrthoDB" id="543476at2759"/>
<evidence type="ECO:0000313" key="2">
    <source>
        <dbReference type="EMBL" id="GIL80020.1"/>
    </source>
</evidence>
<organism evidence="2 3">
    <name type="scientific">Volvox reticuliferus</name>
    <dbReference type="NCBI Taxonomy" id="1737510"/>
    <lineage>
        <taxon>Eukaryota</taxon>
        <taxon>Viridiplantae</taxon>
        <taxon>Chlorophyta</taxon>
        <taxon>core chlorophytes</taxon>
        <taxon>Chlorophyceae</taxon>
        <taxon>CS clade</taxon>
        <taxon>Chlamydomonadales</taxon>
        <taxon>Volvocaceae</taxon>
        <taxon>Volvox</taxon>
    </lineage>
</organism>
<protein>
    <submittedName>
        <fullName evidence="2">Uncharacterized protein</fullName>
    </submittedName>
</protein>
<dbReference type="Proteomes" id="UP000747110">
    <property type="component" value="Unassembled WGS sequence"/>
</dbReference>
<name>A0A8J4CJV4_9CHLO</name>
<evidence type="ECO:0000313" key="3">
    <source>
        <dbReference type="Proteomes" id="UP000747110"/>
    </source>
</evidence>
<dbReference type="AlphaFoldDB" id="A0A8J4CJV4"/>
<keyword evidence="3" id="KW-1185">Reference proteome</keyword>
<dbReference type="InterPro" id="IPR003034">
    <property type="entry name" value="SAP_dom"/>
</dbReference>
<gene>
    <name evidence="2" type="ORF">Vretifemale_9230</name>
</gene>
<comment type="caution">
    <text evidence="2">The sequence shown here is derived from an EMBL/GenBank/DDBJ whole genome shotgun (WGS) entry which is preliminary data.</text>
</comment>
<dbReference type="PROSITE" id="PS50800">
    <property type="entry name" value="SAP"/>
    <property type="match status" value="1"/>
</dbReference>